<dbReference type="PANTHER" id="PTHR31818:SF1">
    <property type="entry name" value="O-FUCOSYLTRANSFERASE 16"/>
    <property type="match status" value="1"/>
</dbReference>
<dbReference type="EMBL" id="CM007648">
    <property type="protein sequence ID" value="ONM15022.1"/>
    <property type="molecule type" value="Genomic_DNA"/>
</dbReference>
<dbReference type="GO" id="GO:0006004">
    <property type="term" value="P:fucose metabolic process"/>
    <property type="evidence" value="ECO:0007669"/>
    <property type="project" value="UniProtKB-KW"/>
</dbReference>
<dbReference type="Pfam" id="PF10250">
    <property type="entry name" value="O-FucT"/>
    <property type="match status" value="1"/>
</dbReference>
<protein>
    <recommendedName>
        <fullName evidence="6">O-fucosyltransferase family protein</fullName>
    </recommendedName>
</protein>
<dbReference type="ExpressionAtlas" id="A0A1D6E3A2">
    <property type="expression patterns" value="baseline and differential"/>
</dbReference>
<gene>
    <name evidence="7" type="ORF">ZEAMMB73_Zm00001d002668</name>
</gene>
<keyword evidence="2" id="KW-0328">Glycosyltransferase</keyword>
<evidence type="ECO:0000256" key="1">
    <source>
        <dbReference type="ARBA" id="ARBA00007737"/>
    </source>
</evidence>
<keyword evidence="5" id="KW-0119">Carbohydrate metabolism</keyword>
<evidence type="ECO:0000313" key="7">
    <source>
        <dbReference type="EMBL" id="ONM15022.1"/>
    </source>
</evidence>
<keyword evidence="4" id="KW-0294">Fucose metabolism</keyword>
<accession>A0A1D6E3A2</accession>
<dbReference type="PANTHER" id="PTHR31818">
    <property type="entry name" value="O-FUCOSYLTRANSFERASE 16"/>
    <property type="match status" value="1"/>
</dbReference>
<dbReference type="AlphaFoldDB" id="A0A1D6E3A2"/>
<evidence type="ECO:0000256" key="2">
    <source>
        <dbReference type="ARBA" id="ARBA00022676"/>
    </source>
</evidence>
<dbReference type="InterPro" id="IPR019378">
    <property type="entry name" value="GDP-Fuc_O-FucTrfase"/>
</dbReference>
<organism evidence="7">
    <name type="scientific">Zea mays</name>
    <name type="common">Maize</name>
    <dbReference type="NCBI Taxonomy" id="4577"/>
    <lineage>
        <taxon>Eukaryota</taxon>
        <taxon>Viridiplantae</taxon>
        <taxon>Streptophyta</taxon>
        <taxon>Embryophyta</taxon>
        <taxon>Tracheophyta</taxon>
        <taxon>Spermatophyta</taxon>
        <taxon>Magnoliopsida</taxon>
        <taxon>Liliopsida</taxon>
        <taxon>Poales</taxon>
        <taxon>Poaceae</taxon>
        <taxon>PACMAD clade</taxon>
        <taxon>Panicoideae</taxon>
        <taxon>Andropogonodae</taxon>
        <taxon>Andropogoneae</taxon>
        <taxon>Tripsacinae</taxon>
        <taxon>Zea</taxon>
    </lineage>
</organism>
<proteinExistence type="inferred from homology"/>
<reference evidence="7" key="1">
    <citation type="submission" date="2015-12" db="EMBL/GenBank/DDBJ databases">
        <title>Update maize B73 reference genome by single molecule sequencing technologies.</title>
        <authorList>
            <consortium name="Maize Genome Sequencing Project"/>
            <person name="Ware D."/>
        </authorList>
    </citation>
    <scope>NUCLEOTIDE SEQUENCE [LARGE SCALE GENOMIC DNA]</scope>
    <source>
        <tissue evidence="7">Seedling</tissue>
    </source>
</reference>
<sequence length="238" mass="26097">MGSRRRRHHHHGRWVVPSVAPAAAAFAAAGLLLLVVAFHCFLSLPLSDASGGSRVFRRPNPPFLLNKPADVRRNVIGAVDFAVPSGGSKLGEELWESKAAGNFFGCSNATKQFADAEAVTKSDRYLMIATSGGLNQQRTGIIDAVVAARILNATLVIPKLDEESFWKDASDFAEIFDVDSFISSLSNDVKIIRQVPDRNGKPPSPYKMRIPRKCTSKCYESRVLPALLKKHVSINFFF</sequence>
<comment type="similarity">
    <text evidence="1">Belongs to the glycosyltransferase GT106 family.</text>
</comment>
<evidence type="ECO:0000256" key="3">
    <source>
        <dbReference type="ARBA" id="ARBA00022679"/>
    </source>
</evidence>
<keyword evidence="3" id="KW-0808">Transferase</keyword>
<evidence type="ECO:0000256" key="6">
    <source>
        <dbReference type="ARBA" id="ARBA00030350"/>
    </source>
</evidence>
<evidence type="ECO:0000256" key="4">
    <source>
        <dbReference type="ARBA" id="ARBA00023253"/>
    </source>
</evidence>
<evidence type="ECO:0000256" key="5">
    <source>
        <dbReference type="ARBA" id="ARBA00023277"/>
    </source>
</evidence>
<dbReference type="GO" id="GO:0016757">
    <property type="term" value="F:glycosyltransferase activity"/>
    <property type="evidence" value="ECO:0007669"/>
    <property type="project" value="UniProtKB-KW"/>
</dbReference>
<name>A0A1D6E3A2_MAIZE</name>